<organism evidence="1 2">
    <name type="scientific">Peronosclerospora sorghi</name>
    <dbReference type="NCBI Taxonomy" id="230839"/>
    <lineage>
        <taxon>Eukaryota</taxon>
        <taxon>Sar</taxon>
        <taxon>Stramenopiles</taxon>
        <taxon>Oomycota</taxon>
        <taxon>Peronosporomycetes</taxon>
        <taxon>Peronosporales</taxon>
        <taxon>Peronosporaceae</taxon>
        <taxon>Peronosclerospora</taxon>
    </lineage>
</organism>
<evidence type="ECO:0000313" key="1">
    <source>
        <dbReference type="EMBL" id="KAI9916009.1"/>
    </source>
</evidence>
<keyword evidence="2" id="KW-1185">Reference proteome</keyword>
<protein>
    <submittedName>
        <fullName evidence="1">Uncharacterized protein</fullName>
    </submittedName>
</protein>
<accession>A0ACC0WD50</accession>
<evidence type="ECO:0000313" key="2">
    <source>
        <dbReference type="Proteomes" id="UP001163321"/>
    </source>
</evidence>
<proteinExistence type="predicted"/>
<dbReference type="EMBL" id="CM047582">
    <property type="protein sequence ID" value="KAI9916009.1"/>
    <property type="molecule type" value="Genomic_DNA"/>
</dbReference>
<comment type="caution">
    <text evidence="1">The sequence shown here is derived from an EMBL/GenBank/DDBJ whole genome shotgun (WGS) entry which is preliminary data.</text>
</comment>
<gene>
    <name evidence="1" type="ORF">PsorP6_007039</name>
</gene>
<sequence length="333" mass="38194">MWHQEVRWMRWVVRAQDQEMRLDRWLRRAFPSIPQSFLQTQLRKRKIRLQAPSTTTFQVTRANALLFEGSVVGIDAHVFHSKLQSIALVQKQQTRKNEARRTSKEKRIVKQLRQRIVYEDEHFVVLNKPEGLAVQGGSMVTESLDRYLPSLAESLDGHDEHKTLRLVHRLDKETSGVLVLARSRLAAAKFSILLQRGDVHKSYEALVATTASSPSHTYRRLKEFEGRELKLPVDTKTACTVVERVRLQTDGTEPRGTWLQLRPLTGRKHQLRVHCAHGLNAPILGDTKYGGARATRLYLHAAHIRFPDPFTVGKVIRISCDWKSHDGGCGPWN</sequence>
<dbReference type="Proteomes" id="UP001163321">
    <property type="component" value="Chromosome 3"/>
</dbReference>
<reference evidence="1 2" key="1">
    <citation type="journal article" date="2022" name="bioRxiv">
        <title>The genome of the oomycete Peronosclerospora sorghi, a cosmopolitan pathogen of maize and sorghum, is inflated with dispersed pseudogenes.</title>
        <authorList>
            <person name="Fletcher K."/>
            <person name="Martin F."/>
            <person name="Isakeit T."/>
            <person name="Cavanaugh K."/>
            <person name="Magill C."/>
            <person name="Michelmore R."/>
        </authorList>
    </citation>
    <scope>NUCLEOTIDE SEQUENCE [LARGE SCALE GENOMIC DNA]</scope>
    <source>
        <strain evidence="1">P6</strain>
    </source>
</reference>
<name>A0ACC0WD50_9STRA</name>